<dbReference type="InterPro" id="IPR038071">
    <property type="entry name" value="UROD/MetE-like_sf"/>
</dbReference>
<dbReference type="AlphaFoldDB" id="A0A074VRK3"/>
<name>A0A074VRK3_AURM1</name>
<evidence type="ECO:0000313" key="2">
    <source>
        <dbReference type="Proteomes" id="UP000030672"/>
    </source>
</evidence>
<reference evidence="1 2" key="1">
    <citation type="journal article" date="2014" name="BMC Genomics">
        <title>Genome sequencing of four Aureobasidium pullulans varieties: biotechnological potential, stress tolerance, and description of new species.</title>
        <authorList>
            <person name="Gostin Ar C."/>
            <person name="Ohm R.A."/>
            <person name="Kogej T."/>
            <person name="Sonjak S."/>
            <person name="Turk M."/>
            <person name="Zajc J."/>
            <person name="Zalar P."/>
            <person name="Grube M."/>
            <person name="Sun H."/>
            <person name="Han J."/>
            <person name="Sharma A."/>
            <person name="Chiniquy J."/>
            <person name="Ngan C.Y."/>
            <person name="Lipzen A."/>
            <person name="Barry K."/>
            <person name="Grigoriev I.V."/>
            <person name="Gunde-Cimerman N."/>
        </authorList>
    </citation>
    <scope>NUCLEOTIDE SEQUENCE [LARGE SCALE GENOMIC DNA]</scope>
    <source>
        <strain evidence="1 2">CBS 110374</strain>
    </source>
</reference>
<proteinExistence type="predicted"/>
<dbReference type="Proteomes" id="UP000030672">
    <property type="component" value="Unassembled WGS sequence"/>
</dbReference>
<dbReference type="RefSeq" id="XP_040878872.1">
    <property type="nucleotide sequence ID" value="XM_041022090.1"/>
</dbReference>
<dbReference type="HOGENOM" id="CLU_047964_0_0_1"/>
<dbReference type="EMBL" id="KL584836">
    <property type="protein sequence ID" value="KEQ61849.1"/>
    <property type="molecule type" value="Genomic_DNA"/>
</dbReference>
<evidence type="ECO:0008006" key="3">
    <source>
        <dbReference type="Google" id="ProtNLM"/>
    </source>
</evidence>
<evidence type="ECO:0000313" key="1">
    <source>
        <dbReference type="EMBL" id="KEQ61849.1"/>
    </source>
</evidence>
<organism evidence="1 2">
    <name type="scientific">Aureobasidium melanogenum (strain CBS 110374)</name>
    <name type="common">Aureobasidium pullulans var. melanogenum</name>
    <dbReference type="NCBI Taxonomy" id="1043003"/>
    <lineage>
        <taxon>Eukaryota</taxon>
        <taxon>Fungi</taxon>
        <taxon>Dikarya</taxon>
        <taxon>Ascomycota</taxon>
        <taxon>Pezizomycotina</taxon>
        <taxon>Dothideomycetes</taxon>
        <taxon>Dothideomycetidae</taxon>
        <taxon>Dothideales</taxon>
        <taxon>Saccotheciaceae</taxon>
        <taxon>Aureobasidium</taxon>
    </lineage>
</organism>
<dbReference type="SUPFAM" id="SSF51726">
    <property type="entry name" value="UROD/MetE-like"/>
    <property type="match status" value="1"/>
</dbReference>
<dbReference type="Gene3D" id="3.20.20.210">
    <property type="match status" value="1"/>
</dbReference>
<protein>
    <recommendedName>
        <fullName evidence="3">UROD/MetE-like protein</fullName>
    </recommendedName>
</protein>
<dbReference type="GeneID" id="63915463"/>
<sequence>MSTGKSQVKGGVLLVGSVPGTDTEDVLRRMAPALGSRLKYIPDGETGQRNFFIGWQMYKFGAYPEVISQFGQNGKFEDTPVPEEKIREAAEKLEGLSTDYDTAALESYPVFKKLKEEGVIPKEVKFQVCLPSPLTFVSPFIVGDYKTAIEPVYERAILRALDNISKNIPEQELAIQWDVPLEFALLEGVWVQPWFSPLKQGILDRWVKLTAAVSPAIDMGFHFCYGDIGHQHFTQPKDMGFMVDMAKELLGQTKRRVGYIHMPVPKDRDDAAYFASLKDLQAVRGETDIYLGLVHTDDMEGTQRRIKAASEVLNDFGVATECGWGRTSPEEIDSIVQILNAVSETNA</sequence>
<keyword evidence="2" id="KW-1185">Reference proteome</keyword>
<gene>
    <name evidence="1" type="ORF">M437DRAFT_50882</name>
</gene>
<accession>A0A074VRK3</accession>